<evidence type="ECO:0000313" key="3">
    <source>
        <dbReference type="Proteomes" id="UP000326857"/>
    </source>
</evidence>
<accession>A0A5E7ZUM0</accession>
<reference evidence="2 3" key="1">
    <citation type="submission" date="2019-09" db="EMBL/GenBank/DDBJ databases">
        <authorList>
            <person name="Dittami M. S."/>
        </authorList>
    </citation>
    <scope>NUCLEOTIDE SEQUENCE [LARGE SCALE GENOMIC DNA]</scope>
    <source>
        <strain evidence="2">SPHINGO391</strain>
    </source>
</reference>
<name>A0A5E7ZUM0_9SPHN</name>
<evidence type="ECO:0000256" key="1">
    <source>
        <dbReference type="SAM" id="MobiDB-lite"/>
    </source>
</evidence>
<organism evidence="2 3">
    <name type="scientific">Sphingomonas aurantiaca</name>
    <dbReference type="NCBI Taxonomy" id="185949"/>
    <lineage>
        <taxon>Bacteria</taxon>
        <taxon>Pseudomonadati</taxon>
        <taxon>Pseudomonadota</taxon>
        <taxon>Alphaproteobacteria</taxon>
        <taxon>Sphingomonadales</taxon>
        <taxon>Sphingomonadaceae</taxon>
        <taxon>Sphingomonas</taxon>
    </lineage>
</organism>
<proteinExistence type="predicted"/>
<feature type="region of interest" description="Disordered" evidence="1">
    <location>
        <begin position="1"/>
        <end position="23"/>
    </location>
</feature>
<dbReference type="Proteomes" id="UP000326857">
    <property type="component" value="Unassembled WGS sequence"/>
</dbReference>
<dbReference type="AlphaFoldDB" id="A0A5E7ZUM0"/>
<evidence type="ECO:0000313" key="2">
    <source>
        <dbReference type="EMBL" id="VVT20825.1"/>
    </source>
</evidence>
<protein>
    <submittedName>
        <fullName evidence="2">Uncharacterized protein</fullName>
    </submittedName>
</protein>
<gene>
    <name evidence="2" type="ORF">SPHINGO391_470117</name>
</gene>
<sequence>MGTVPTGRRTPLHLPFQLGPGLRRGGQAIPFQPQKPIGTKFVHLRETFPKAAHYPGNTSQRVTRP</sequence>
<dbReference type="EMBL" id="CABVLI010000042">
    <property type="protein sequence ID" value="VVT20825.1"/>
    <property type="molecule type" value="Genomic_DNA"/>
</dbReference>